<dbReference type="eggNOG" id="KOG1290">
    <property type="taxonomic scope" value="Eukaryota"/>
</dbReference>
<evidence type="ECO:0000313" key="13">
    <source>
        <dbReference type="EMBL" id="EPS98672.1"/>
    </source>
</evidence>
<dbReference type="FunFam" id="1.10.510.10:FF:000275">
    <property type="entry name" value="SRSF protein kinase 2 isoform X3"/>
    <property type="match status" value="1"/>
</dbReference>
<comment type="catalytic activity">
    <reaction evidence="7">
        <text>L-threonyl-[protein] + ATP = O-phospho-L-threonyl-[protein] + ADP + H(+)</text>
        <dbReference type="Rhea" id="RHEA:46608"/>
        <dbReference type="Rhea" id="RHEA-COMP:11060"/>
        <dbReference type="Rhea" id="RHEA-COMP:11605"/>
        <dbReference type="ChEBI" id="CHEBI:15378"/>
        <dbReference type="ChEBI" id="CHEBI:30013"/>
        <dbReference type="ChEBI" id="CHEBI:30616"/>
        <dbReference type="ChEBI" id="CHEBI:61977"/>
        <dbReference type="ChEBI" id="CHEBI:456216"/>
        <dbReference type="EC" id="2.7.11.1"/>
    </reaction>
</comment>
<reference evidence="13 14" key="1">
    <citation type="journal article" date="2012" name="Science">
        <title>The Paleozoic origin of enzymatic lignin decomposition reconstructed from 31 fungal genomes.</title>
        <authorList>
            <person name="Floudas D."/>
            <person name="Binder M."/>
            <person name="Riley R."/>
            <person name="Barry K."/>
            <person name="Blanchette R.A."/>
            <person name="Henrissat B."/>
            <person name="Martinez A.T."/>
            <person name="Otillar R."/>
            <person name="Spatafora J.W."/>
            <person name="Yadav J.S."/>
            <person name="Aerts A."/>
            <person name="Benoit I."/>
            <person name="Boyd A."/>
            <person name="Carlson A."/>
            <person name="Copeland A."/>
            <person name="Coutinho P.M."/>
            <person name="de Vries R.P."/>
            <person name="Ferreira P."/>
            <person name="Findley K."/>
            <person name="Foster B."/>
            <person name="Gaskell J."/>
            <person name="Glotzer D."/>
            <person name="Gorecki P."/>
            <person name="Heitman J."/>
            <person name="Hesse C."/>
            <person name="Hori C."/>
            <person name="Igarashi K."/>
            <person name="Jurgens J.A."/>
            <person name="Kallen N."/>
            <person name="Kersten P."/>
            <person name="Kohler A."/>
            <person name="Kuees U."/>
            <person name="Kumar T.K.A."/>
            <person name="Kuo A."/>
            <person name="LaButti K."/>
            <person name="Larrondo L.F."/>
            <person name="Lindquist E."/>
            <person name="Ling A."/>
            <person name="Lombard V."/>
            <person name="Lucas S."/>
            <person name="Lundell T."/>
            <person name="Martin R."/>
            <person name="McLaughlin D.J."/>
            <person name="Morgenstern I."/>
            <person name="Morin E."/>
            <person name="Murat C."/>
            <person name="Nagy L.G."/>
            <person name="Nolan M."/>
            <person name="Ohm R.A."/>
            <person name="Patyshakuliyeva A."/>
            <person name="Rokas A."/>
            <person name="Ruiz-Duenas F.J."/>
            <person name="Sabat G."/>
            <person name="Salamov A."/>
            <person name="Samejima M."/>
            <person name="Schmutz J."/>
            <person name="Slot J.C."/>
            <person name="St John F."/>
            <person name="Stenlid J."/>
            <person name="Sun H."/>
            <person name="Sun S."/>
            <person name="Syed K."/>
            <person name="Tsang A."/>
            <person name="Wiebenga A."/>
            <person name="Young D."/>
            <person name="Pisabarro A."/>
            <person name="Eastwood D.C."/>
            <person name="Martin F."/>
            <person name="Cullen D."/>
            <person name="Grigoriev I.V."/>
            <person name="Hibbett D.S."/>
        </authorList>
    </citation>
    <scope>NUCLEOTIDE SEQUENCE</scope>
    <source>
        <strain evidence="14">FP-58527</strain>
    </source>
</reference>
<evidence type="ECO:0000313" key="14">
    <source>
        <dbReference type="Proteomes" id="UP000015241"/>
    </source>
</evidence>
<dbReference type="GO" id="GO:0005524">
    <property type="term" value="F:ATP binding"/>
    <property type="evidence" value="ECO:0007669"/>
    <property type="project" value="UniProtKB-UniRule"/>
</dbReference>
<keyword evidence="4 9" id="KW-0547">Nucleotide-binding</keyword>
<dbReference type="GO" id="GO:0050684">
    <property type="term" value="P:regulation of mRNA processing"/>
    <property type="evidence" value="ECO:0007669"/>
    <property type="project" value="TreeGrafter"/>
</dbReference>
<dbReference type="InParanoid" id="S8E1L6"/>
<dbReference type="AlphaFoldDB" id="S8E1L6"/>
<feature type="region of interest" description="Disordered" evidence="11">
    <location>
        <begin position="1"/>
        <end position="26"/>
    </location>
</feature>
<dbReference type="EC" id="2.7.11.1" evidence="1"/>
<dbReference type="STRING" id="743788.S8E1L6"/>
<keyword evidence="3" id="KW-0808">Transferase</keyword>
<dbReference type="SMART" id="SM00220">
    <property type="entry name" value="S_TKc"/>
    <property type="match status" value="1"/>
</dbReference>
<evidence type="ECO:0000256" key="11">
    <source>
        <dbReference type="SAM" id="MobiDB-lite"/>
    </source>
</evidence>
<evidence type="ECO:0000256" key="1">
    <source>
        <dbReference type="ARBA" id="ARBA00012513"/>
    </source>
</evidence>
<dbReference type="GO" id="GO:0005634">
    <property type="term" value="C:nucleus"/>
    <property type="evidence" value="ECO:0007669"/>
    <property type="project" value="TreeGrafter"/>
</dbReference>
<feature type="compositionally biased region" description="Low complexity" evidence="11">
    <location>
        <begin position="7"/>
        <end position="16"/>
    </location>
</feature>
<proteinExistence type="inferred from homology"/>
<dbReference type="Gene3D" id="3.30.200.20">
    <property type="entry name" value="Phosphorylase Kinase, domain 1"/>
    <property type="match status" value="1"/>
</dbReference>
<dbReference type="HOGENOM" id="CLU_000288_81_13_1"/>
<dbReference type="GO" id="GO:0000245">
    <property type="term" value="P:spliceosomal complex assembly"/>
    <property type="evidence" value="ECO:0007669"/>
    <property type="project" value="TreeGrafter"/>
</dbReference>
<evidence type="ECO:0000256" key="7">
    <source>
        <dbReference type="ARBA" id="ARBA00047899"/>
    </source>
</evidence>
<dbReference type="SUPFAM" id="SSF56112">
    <property type="entry name" value="Protein kinase-like (PK-like)"/>
    <property type="match status" value="1"/>
</dbReference>
<protein>
    <recommendedName>
        <fullName evidence="1">non-specific serine/threonine protein kinase</fullName>
        <ecNumber evidence="1">2.7.11.1</ecNumber>
    </recommendedName>
</protein>
<dbReference type="InterPro" id="IPR000719">
    <property type="entry name" value="Prot_kinase_dom"/>
</dbReference>
<comment type="similarity">
    <text evidence="10">Belongs to the protein kinase superfamily.</text>
</comment>
<dbReference type="PROSITE" id="PS00107">
    <property type="entry name" value="PROTEIN_KINASE_ATP"/>
    <property type="match status" value="1"/>
</dbReference>
<sequence length="414" mass="47154">MSPTHNSSASSTASLSGFPEEDLRESGRNNSGYLAARLGQPLERGCYCIMRKLGWGRYSSVWLARDFNESRFVALKILTRNATEASLGGADQRSDEQRMLKKVAGANPAHRGYRHNLAYIDAFDIEGPHGVHRCLVTEVLGLNMESIRRKLRDGKDCRIAPSMVKRVVRQVLLGLEYLHDECGIVHTDLKHDNILFRPRDLHTIVSHELAINPSITYGCGTELNPSVIPVVSQSLPLSTDTSIHEDDLDVVLADLGHSHWISHHFEEKIQPYALRAPEVILGYPWSTPVDIWTLGCLINEWLTDGWLFEPVREPLWSYEEDHLARMTEALDTQFEASFLAKCKRRDEFFNQEGGFAHFTVHKEPTWRLRRTLEKYSELGEDIDAAERFLKRCVQLSPERRATAKELVDDPWLAI</sequence>
<keyword evidence="14" id="KW-1185">Reference proteome</keyword>
<dbReference type="GO" id="GO:0005737">
    <property type="term" value="C:cytoplasm"/>
    <property type="evidence" value="ECO:0007669"/>
    <property type="project" value="TreeGrafter"/>
</dbReference>
<dbReference type="PROSITE" id="PS50011">
    <property type="entry name" value="PROTEIN_KINASE_DOM"/>
    <property type="match status" value="1"/>
</dbReference>
<dbReference type="GO" id="GO:0004674">
    <property type="term" value="F:protein serine/threonine kinase activity"/>
    <property type="evidence" value="ECO:0007669"/>
    <property type="project" value="UniProtKB-KW"/>
</dbReference>
<dbReference type="InterPro" id="IPR017441">
    <property type="entry name" value="Protein_kinase_ATP_BS"/>
</dbReference>
<organism evidence="13 14">
    <name type="scientific">Fomitopsis schrenkii</name>
    <name type="common">Brown rot fungus</name>
    <dbReference type="NCBI Taxonomy" id="2126942"/>
    <lineage>
        <taxon>Eukaryota</taxon>
        <taxon>Fungi</taxon>
        <taxon>Dikarya</taxon>
        <taxon>Basidiomycota</taxon>
        <taxon>Agaricomycotina</taxon>
        <taxon>Agaricomycetes</taxon>
        <taxon>Polyporales</taxon>
        <taxon>Fomitopsis</taxon>
    </lineage>
</organism>
<evidence type="ECO:0000256" key="4">
    <source>
        <dbReference type="ARBA" id="ARBA00022741"/>
    </source>
</evidence>
<dbReference type="PROSITE" id="PS00108">
    <property type="entry name" value="PROTEIN_KINASE_ST"/>
    <property type="match status" value="1"/>
</dbReference>
<keyword evidence="5" id="KW-0418">Kinase</keyword>
<dbReference type="Proteomes" id="UP000015241">
    <property type="component" value="Unassembled WGS sequence"/>
</dbReference>
<name>S8E1L6_FOMSC</name>
<accession>S8E1L6</accession>
<evidence type="ECO:0000256" key="6">
    <source>
        <dbReference type="ARBA" id="ARBA00022840"/>
    </source>
</evidence>
<evidence type="ECO:0000256" key="8">
    <source>
        <dbReference type="ARBA" id="ARBA00048679"/>
    </source>
</evidence>
<dbReference type="InterPro" id="IPR011009">
    <property type="entry name" value="Kinase-like_dom_sf"/>
</dbReference>
<dbReference type="PANTHER" id="PTHR47634">
    <property type="entry name" value="PROTEIN KINASE DOMAIN-CONTAINING PROTEIN-RELATED"/>
    <property type="match status" value="1"/>
</dbReference>
<keyword evidence="2 10" id="KW-0723">Serine/threonine-protein kinase</keyword>
<gene>
    <name evidence="13" type="ORF">FOMPIDRAFT_130169</name>
</gene>
<evidence type="ECO:0000256" key="10">
    <source>
        <dbReference type="RuleBase" id="RU000304"/>
    </source>
</evidence>
<dbReference type="OrthoDB" id="5979581at2759"/>
<evidence type="ECO:0000256" key="2">
    <source>
        <dbReference type="ARBA" id="ARBA00022527"/>
    </source>
</evidence>
<evidence type="ECO:0000256" key="9">
    <source>
        <dbReference type="PROSITE-ProRule" id="PRU10141"/>
    </source>
</evidence>
<dbReference type="PANTHER" id="PTHR47634:SF9">
    <property type="entry name" value="PROTEIN KINASE DOMAIN-CONTAINING PROTEIN-RELATED"/>
    <property type="match status" value="1"/>
</dbReference>
<evidence type="ECO:0000256" key="5">
    <source>
        <dbReference type="ARBA" id="ARBA00022777"/>
    </source>
</evidence>
<dbReference type="Gene3D" id="1.10.510.10">
    <property type="entry name" value="Transferase(Phosphotransferase) domain 1"/>
    <property type="match status" value="1"/>
</dbReference>
<evidence type="ECO:0000259" key="12">
    <source>
        <dbReference type="PROSITE" id="PS50011"/>
    </source>
</evidence>
<keyword evidence="6 9" id="KW-0067">ATP-binding</keyword>
<dbReference type="InterPro" id="IPR008271">
    <property type="entry name" value="Ser/Thr_kinase_AS"/>
</dbReference>
<evidence type="ECO:0000256" key="3">
    <source>
        <dbReference type="ARBA" id="ARBA00022679"/>
    </source>
</evidence>
<dbReference type="Pfam" id="PF00069">
    <property type="entry name" value="Pkinase"/>
    <property type="match status" value="2"/>
</dbReference>
<dbReference type="EMBL" id="KE504163">
    <property type="protein sequence ID" value="EPS98672.1"/>
    <property type="molecule type" value="Genomic_DNA"/>
</dbReference>
<dbReference type="InterPro" id="IPR051334">
    <property type="entry name" value="SRPK"/>
</dbReference>
<comment type="catalytic activity">
    <reaction evidence="8">
        <text>L-seryl-[protein] + ATP = O-phospho-L-seryl-[protein] + ADP + H(+)</text>
        <dbReference type="Rhea" id="RHEA:17989"/>
        <dbReference type="Rhea" id="RHEA-COMP:9863"/>
        <dbReference type="Rhea" id="RHEA-COMP:11604"/>
        <dbReference type="ChEBI" id="CHEBI:15378"/>
        <dbReference type="ChEBI" id="CHEBI:29999"/>
        <dbReference type="ChEBI" id="CHEBI:30616"/>
        <dbReference type="ChEBI" id="CHEBI:83421"/>
        <dbReference type="ChEBI" id="CHEBI:456216"/>
        <dbReference type="EC" id="2.7.11.1"/>
    </reaction>
</comment>
<feature type="domain" description="Protein kinase" evidence="12">
    <location>
        <begin position="47"/>
        <end position="412"/>
    </location>
</feature>
<feature type="binding site" evidence="9">
    <location>
        <position position="76"/>
    </location>
    <ligand>
        <name>ATP</name>
        <dbReference type="ChEBI" id="CHEBI:30616"/>
    </ligand>
</feature>